<dbReference type="EC" id="3.1.11.5" evidence="15"/>
<dbReference type="InterPro" id="IPR011604">
    <property type="entry name" value="PDDEXK-like_dom_sf"/>
</dbReference>
<feature type="region of interest" description="DNA-binding and helicase activity, interacts with RecC" evidence="15">
    <location>
        <begin position="1"/>
        <end position="881"/>
    </location>
</feature>
<dbReference type="SUPFAM" id="SSF52540">
    <property type="entry name" value="P-loop containing nucleoside triphosphate hydrolases"/>
    <property type="match status" value="1"/>
</dbReference>
<dbReference type="GO" id="GO:0043138">
    <property type="term" value="F:3'-5' DNA helicase activity"/>
    <property type="evidence" value="ECO:0007669"/>
    <property type="project" value="UniProtKB-UniRule"/>
</dbReference>
<evidence type="ECO:0000313" key="21">
    <source>
        <dbReference type="Proteomes" id="UP000516412"/>
    </source>
</evidence>
<dbReference type="SUPFAM" id="SSF52980">
    <property type="entry name" value="Restriction endonuclease-like"/>
    <property type="match status" value="1"/>
</dbReference>
<dbReference type="GO" id="GO:0000287">
    <property type="term" value="F:magnesium ion binding"/>
    <property type="evidence" value="ECO:0007669"/>
    <property type="project" value="UniProtKB-UniRule"/>
</dbReference>
<dbReference type="GO" id="GO:0008854">
    <property type="term" value="F:exodeoxyribonuclease V activity"/>
    <property type="evidence" value="ECO:0007669"/>
    <property type="project" value="UniProtKB-EC"/>
</dbReference>
<comment type="domain">
    <text evidence="15">The C-terminal domain has nuclease activity and interacts with RecD. It interacts with RecA, facilitating its loading onto ssDNA.</text>
</comment>
<evidence type="ECO:0000256" key="17">
    <source>
        <dbReference type="SAM" id="MobiDB-lite"/>
    </source>
</evidence>
<dbReference type="GO" id="GO:0000724">
    <property type="term" value="P:double-strand break repair via homologous recombination"/>
    <property type="evidence" value="ECO:0007669"/>
    <property type="project" value="UniProtKB-UniRule"/>
</dbReference>
<dbReference type="PROSITE" id="PS51198">
    <property type="entry name" value="UVRD_HELICASE_ATP_BIND"/>
    <property type="match status" value="1"/>
</dbReference>
<dbReference type="GO" id="GO:0003677">
    <property type="term" value="F:DNA binding"/>
    <property type="evidence" value="ECO:0007669"/>
    <property type="project" value="UniProtKB-UniRule"/>
</dbReference>
<keyword evidence="5 15" id="KW-0378">Hydrolase</keyword>
<keyword evidence="6 15" id="KW-0347">Helicase</keyword>
<reference evidence="20" key="1">
    <citation type="submission" date="2024-06" db="EMBL/GenBank/DDBJ databases">
        <title>Complete Genome Sequence of mouse commensal type strain Neisseria musculi.</title>
        <authorList>
            <person name="Thapa E."/>
            <person name="Aluvathingal J."/>
            <person name="Nadendla S."/>
            <person name="Mehta A."/>
            <person name="Tettelin H."/>
            <person name="Weyand N.J."/>
        </authorList>
    </citation>
    <scope>NUCLEOTIDE SEQUENCE</scope>
    <source>
        <strain evidence="20">NW831</strain>
    </source>
</reference>
<evidence type="ECO:0000256" key="5">
    <source>
        <dbReference type="ARBA" id="ARBA00022801"/>
    </source>
</evidence>
<keyword evidence="2 15" id="KW-0479">Metal-binding</keyword>
<feature type="region of interest" description="Disordered" evidence="17">
    <location>
        <begin position="940"/>
        <end position="986"/>
    </location>
</feature>
<dbReference type="InterPro" id="IPR027417">
    <property type="entry name" value="P-loop_NTPase"/>
</dbReference>
<dbReference type="Pfam" id="PF00580">
    <property type="entry name" value="UvrD-helicase"/>
    <property type="match status" value="1"/>
</dbReference>
<keyword evidence="11 15" id="KW-0234">DNA repair</keyword>
<feature type="active site" description="For nuclease activity" evidence="15">
    <location>
        <position position="1130"/>
    </location>
</feature>
<dbReference type="PANTHER" id="PTHR11070">
    <property type="entry name" value="UVRD / RECB / PCRA DNA HELICASE FAMILY MEMBER"/>
    <property type="match status" value="1"/>
</dbReference>
<name>A0A7H1MBQ0_9NEIS</name>
<evidence type="ECO:0000256" key="13">
    <source>
        <dbReference type="ARBA" id="ARBA00034617"/>
    </source>
</evidence>
<evidence type="ECO:0000256" key="12">
    <source>
        <dbReference type="ARBA" id="ARBA00023235"/>
    </source>
</evidence>
<gene>
    <name evidence="15 20" type="primary">recB</name>
    <name evidence="20" type="ORF">H7A79_1489</name>
</gene>
<dbReference type="HAMAP" id="MF_01485">
    <property type="entry name" value="RecB"/>
    <property type="match status" value="1"/>
</dbReference>
<feature type="binding site" evidence="15">
    <location>
        <position position="1130"/>
    </location>
    <ligand>
        <name>Mg(2+)</name>
        <dbReference type="ChEBI" id="CHEBI:18420"/>
    </ligand>
</feature>
<dbReference type="Proteomes" id="UP000516412">
    <property type="component" value="Chromosome"/>
</dbReference>
<feature type="region of interest" description="Nuclease activity, interacts with RecD and RecA" evidence="15">
    <location>
        <begin position="931"/>
        <end position="1216"/>
    </location>
</feature>
<dbReference type="PANTHER" id="PTHR11070:SF23">
    <property type="entry name" value="RECBCD ENZYME SUBUNIT RECB"/>
    <property type="match status" value="1"/>
</dbReference>
<comment type="similarity">
    <text evidence="15">Belongs to the helicase family. UvrD subfamily.</text>
</comment>
<feature type="domain" description="UvrD-like helicase C-terminal" evidence="19">
    <location>
        <begin position="494"/>
        <end position="765"/>
    </location>
</feature>
<feature type="binding site" evidence="15">
    <location>
        <position position="1116"/>
    </location>
    <ligand>
        <name>Mg(2+)</name>
        <dbReference type="ChEBI" id="CHEBI:18420"/>
    </ligand>
</feature>
<dbReference type="InterPro" id="IPR014017">
    <property type="entry name" value="DNA_helicase_UvrD-like_C"/>
</dbReference>
<protein>
    <recommendedName>
        <fullName evidence="15">RecBCD enzyme subunit RecB</fullName>
        <ecNumber evidence="15">3.1.11.5</ecNumber>
        <ecNumber evidence="15">5.6.2.4</ecNumber>
    </recommendedName>
    <alternativeName>
        <fullName evidence="15">DNA 3'-5' helicase subunit RecB</fullName>
    </alternativeName>
    <alternativeName>
        <fullName evidence="15">Exonuclease V subunit RecB</fullName>
        <shortName evidence="15">ExoV subunit RecB</shortName>
    </alternativeName>
    <alternativeName>
        <fullName evidence="15">Helicase/nuclease RecBCD subunit RecB</fullName>
    </alternativeName>
</protein>
<dbReference type="InterPro" id="IPR014016">
    <property type="entry name" value="UvrD-like_ATP-bd"/>
</dbReference>
<keyword evidence="21" id="KW-1185">Reference proteome</keyword>
<dbReference type="EMBL" id="CP060414">
    <property type="protein sequence ID" value="QNT59065.1"/>
    <property type="molecule type" value="Genomic_DNA"/>
</dbReference>
<proteinExistence type="inferred from homology"/>
<keyword evidence="9 15" id="KW-0460">Magnesium</keyword>
<dbReference type="AlphaFoldDB" id="A0A7H1MBQ0"/>
<accession>A0A7H1MBQ0</accession>
<evidence type="ECO:0000259" key="18">
    <source>
        <dbReference type="PROSITE" id="PS51198"/>
    </source>
</evidence>
<evidence type="ECO:0000256" key="1">
    <source>
        <dbReference type="ARBA" id="ARBA00022722"/>
    </source>
</evidence>
<keyword evidence="8 15" id="KW-0067">ATP-binding</keyword>
<dbReference type="CDD" id="cd22352">
    <property type="entry name" value="RecB_C-like"/>
    <property type="match status" value="1"/>
</dbReference>
<dbReference type="InterPro" id="IPR000212">
    <property type="entry name" value="DNA_helicase_UvrD/REP"/>
</dbReference>
<keyword evidence="7 15" id="KW-0269">Exonuclease</keyword>
<comment type="catalytic activity">
    <reaction evidence="14 15">
        <text>ATP + H2O = ADP + phosphate + H(+)</text>
        <dbReference type="Rhea" id="RHEA:13065"/>
        <dbReference type="ChEBI" id="CHEBI:15377"/>
        <dbReference type="ChEBI" id="CHEBI:15378"/>
        <dbReference type="ChEBI" id="CHEBI:30616"/>
        <dbReference type="ChEBI" id="CHEBI:43474"/>
        <dbReference type="ChEBI" id="CHEBI:456216"/>
        <dbReference type="EC" id="5.6.2.4"/>
    </reaction>
</comment>
<dbReference type="GO" id="GO:0009338">
    <property type="term" value="C:exodeoxyribonuclease V complex"/>
    <property type="evidence" value="ECO:0007669"/>
    <property type="project" value="TreeGrafter"/>
</dbReference>
<dbReference type="InterPro" id="IPR011335">
    <property type="entry name" value="Restrct_endonuc-II-like"/>
</dbReference>
<evidence type="ECO:0000256" key="6">
    <source>
        <dbReference type="ARBA" id="ARBA00022806"/>
    </source>
</evidence>
<evidence type="ECO:0000259" key="19">
    <source>
        <dbReference type="PROSITE" id="PS51217"/>
    </source>
</evidence>
<evidence type="ECO:0000256" key="11">
    <source>
        <dbReference type="ARBA" id="ARBA00023204"/>
    </source>
</evidence>
<dbReference type="Gene3D" id="1.10.486.10">
    <property type="entry name" value="PCRA, domain 4"/>
    <property type="match status" value="1"/>
</dbReference>
<dbReference type="InterPro" id="IPR004586">
    <property type="entry name" value="RecB"/>
</dbReference>
<comment type="domain">
    <text evidence="15">The N-terminal DNA-binding domain is a ssDNA-dependent ATPase and has ATP-dependent 3'-5' helicase function. This domain interacts with RecC.</text>
</comment>
<sequence length="1216" mass="135421">MHAQPFDPLAIAVEGTNLIEASAGTGKTYNIAALFTRLIVLEKMPVESILVVTFTKAATAELKTRLRARLDDALSALEHGGTSDGLQNHYLSRHPGDGFILPLLQQALQHESRERLMVRLQAAISRFDNASIYTIHGFCQRLLRDYAFLCQVPFDVSLTGDTRERLLTPAQDFWREKVSPNPLLAQLVFKNRQTPQTALAAVKHFTGRPYLVFRRPESDLAASYAAAEQSWQEIRTALPALEEKFWTLFATVLNGTYFKKPSYQELFATLQQAAAHNRLPEVPQEAKKKEDFFKRLENLSAETLPGKIKKGKTLDAQTQAGFDKLAAFGRQLAGIAQTEQNALAALYFDLLDYLAAALAEHKKNHRERVFDDLLLDVYHALATGAHADALAQAAAADWQAALIDEFQDTDPLQYTIFSRLFAGQNRPLFLVGDPKQAIYSFRGADIHAYLQAAHDAGKRYTLAVNHRSHGKLIRSINALFRLKNRPFVIDHIGYADVGASRETCRLNAGGSAIQVRWLNRPDENSNKDMLRSRAAAYCADEIAGLLNQAAAGRLNYRKHPDDAGKPLQSGQIAVLVRTYNEGRMAAAELKKRGIQSVLLSRESVFATEEAAAVAALLGFWLQPHDTGPLRFVLGGVLFNQTAAELYALNRDENSLLEWMASAHDAAETWQQYGIYAAMQQFAARHGIEERLLAEGNERSLTNYHQIIERLAEESGHNLGPAPLHQWLLSQIQTAADNTAHPDNNLLRLESDENLVQIVTMHAAKGLQYPVVFCPFVWDSKKPENHWQILHRNGQAELLAPHQPDEADSSRLADENLSENLRLLYVALTRAEERLTVYAAHCSDTPRNPLAYLLEGGTDAGRAETEAAYTAAAKTERAAKLKRNWQQFIANAPPNTDFAFTEDIPPAANYRPPAASDGRYLAQNLPVRLFETINHTSFTGLSRQTRHRSGDREQAGEELQPTIDLAETGDAPVFRPSENPPSPGGRDIHAFARGADAGVCLHEILEQFDFSTPASDQSDLVRTVLERYGFEPHWQQAVETMLDHTRSAPLGSGTLADTPTKRRRAEMAFTLHMHDFTLKHLQQWFARPDNGLPAECAAAAQLLDFNDVKGFLNGFIDMVCLHSDGLVTLIDYKSNHLGPTAADYHQAAMNEAVAHHHYYLQALIYAIAAARYFRSRQQPVQKIAVRYLFLRGLNGSGNGIWAWDFDIGLLSGWLENG</sequence>
<evidence type="ECO:0000256" key="15">
    <source>
        <dbReference type="HAMAP-Rule" id="MF_01485"/>
    </source>
</evidence>
<dbReference type="Gene3D" id="3.90.320.10">
    <property type="match status" value="1"/>
</dbReference>
<comment type="cofactor">
    <cofactor evidence="15">
        <name>Mg(2+)</name>
        <dbReference type="ChEBI" id="CHEBI:18420"/>
    </cofactor>
    <text evidence="15">Binds 1 Mg(2+) ion per subunit.</text>
</comment>
<keyword evidence="1 15" id="KW-0540">Nuclease</keyword>
<evidence type="ECO:0000313" key="20">
    <source>
        <dbReference type="EMBL" id="QNT59065.1"/>
    </source>
</evidence>
<evidence type="ECO:0000256" key="16">
    <source>
        <dbReference type="PROSITE-ProRule" id="PRU00560"/>
    </source>
</evidence>
<comment type="function">
    <text evidence="15">A helicase/nuclease that prepares dsDNA breaks (DSB) for recombinational DNA repair. Binds to DSBs and unwinds DNA via a highly rapid and processive ATP-dependent bidirectional helicase activity. Unwinds dsDNA until it encounters a Chi (crossover hotspot instigator) sequence from the 3' direction. Cuts ssDNA a few nucleotides 3' to the Chi site. The properties and activities of the enzyme are changed at Chi. The Chi-altered holoenzyme produces a long 3'-ssDNA overhang and facilitates RecA-binding to the ssDNA for homologous DNA recombination and repair. Holoenzyme degrades any linearized DNA that is unable to undergo homologous recombination. In the holoenzyme this subunit contributes ATPase, 3'-5' helicase, exonuclease activity and loads RecA onto ssDNA.</text>
</comment>
<dbReference type="Pfam" id="PF13361">
    <property type="entry name" value="UvrD_C"/>
    <property type="match status" value="1"/>
</dbReference>
<keyword evidence="3 15" id="KW-0547">Nucleotide-binding</keyword>
<dbReference type="PROSITE" id="PS51217">
    <property type="entry name" value="UVRD_HELICASE_CTER"/>
    <property type="match status" value="1"/>
</dbReference>
<dbReference type="EC" id="5.6.2.4" evidence="15"/>
<dbReference type="Gene3D" id="3.40.50.300">
    <property type="entry name" value="P-loop containing nucleotide triphosphate hydrolases"/>
    <property type="match status" value="2"/>
</dbReference>
<dbReference type="Gene3D" id="1.10.3170.10">
    <property type="entry name" value="Recbcd, chain B, domain 2"/>
    <property type="match status" value="1"/>
</dbReference>
<comment type="catalytic activity">
    <reaction evidence="13 15">
        <text>Couples ATP hydrolysis with the unwinding of duplex DNA by translocating in the 3'-5' direction.</text>
        <dbReference type="EC" id="5.6.2.4"/>
    </reaction>
</comment>
<feature type="domain" description="UvrD-like helicase ATP-binding" evidence="18">
    <location>
        <begin position="1"/>
        <end position="469"/>
    </location>
</feature>
<dbReference type="KEGG" id="nmus:H7A79_1489"/>
<organism evidence="20 21">
    <name type="scientific">Neisseria musculi</name>
    <dbReference type="NCBI Taxonomy" id="1815583"/>
    <lineage>
        <taxon>Bacteria</taxon>
        <taxon>Pseudomonadati</taxon>
        <taxon>Pseudomonadota</taxon>
        <taxon>Betaproteobacteria</taxon>
        <taxon>Neisseriales</taxon>
        <taxon>Neisseriaceae</taxon>
        <taxon>Neisseria</taxon>
    </lineage>
</organism>
<comment type="catalytic activity">
    <reaction evidence="15">
        <text>Exonucleolytic cleavage (in the presence of ATP) in either 5'- to 3'- or 3'- to 5'-direction to yield 5'-phosphooligonucleotides.</text>
        <dbReference type="EC" id="3.1.11.5"/>
    </reaction>
</comment>
<dbReference type="GO" id="GO:0005524">
    <property type="term" value="F:ATP binding"/>
    <property type="evidence" value="ECO:0007669"/>
    <property type="project" value="UniProtKB-UniRule"/>
</dbReference>
<keyword evidence="4 15" id="KW-0227">DNA damage</keyword>
<dbReference type="GO" id="GO:0005829">
    <property type="term" value="C:cytosol"/>
    <property type="evidence" value="ECO:0007669"/>
    <property type="project" value="TreeGrafter"/>
</dbReference>
<evidence type="ECO:0000256" key="2">
    <source>
        <dbReference type="ARBA" id="ARBA00022723"/>
    </source>
</evidence>
<evidence type="ECO:0000256" key="8">
    <source>
        <dbReference type="ARBA" id="ARBA00022840"/>
    </source>
</evidence>
<comment type="subunit">
    <text evidence="15">Heterotrimer of RecB, RecC and RecD. All subunits contribute to DNA-binding. Interacts with RecA.</text>
</comment>
<comment type="miscellaneous">
    <text evidence="15">In the RecBCD complex, RecB has a slow 3'-5' helicase, an exonuclease activity and loads RecA onto ssDNA, RecD has a fast 5'-3' helicase activity, while RecC stimulates the ATPase and processivity of the RecB helicase and contributes to recognition of the Chi site.</text>
</comment>
<evidence type="ECO:0000256" key="7">
    <source>
        <dbReference type="ARBA" id="ARBA00022839"/>
    </source>
</evidence>
<evidence type="ECO:0000256" key="3">
    <source>
        <dbReference type="ARBA" id="ARBA00022741"/>
    </source>
</evidence>
<evidence type="ECO:0000256" key="14">
    <source>
        <dbReference type="ARBA" id="ARBA00048988"/>
    </source>
</evidence>
<dbReference type="NCBIfam" id="TIGR00609">
    <property type="entry name" value="recB"/>
    <property type="match status" value="1"/>
</dbReference>
<evidence type="ECO:0000256" key="10">
    <source>
        <dbReference type="ARBA" id="ARBA00023125"/>
    </source>
</evidence>
<feature type="binding site" evidence="16">
    <location>
        <begin position="21"/>
        <end position="28"/>
    </location>
    <ligand>
        <name>ATP</name>
        <dbReference type="ChEBI" id="CHEBI:30616"/>
    </ligand>
</feature>
<keyword evidence="10 15" id="KW-0238">DNA-binding</keyword>
<feature type="binding site" evidence="15">
    <location>
        <position position="1001"/>
    </location>
    <ligand>
        <name>Mg(2+)</name>
        <dbReference type="ChEBI" id="CHEBI:18420"/>
    </ligand>
</feature>
<evidence type="ECO:0000256" key="4">
    <source>
        <dbReference type="ARBA" id="ARBA00022763"/>
    </source>
</evidence>
<dbReference type="RefSeq" id="WP_186999896.1">
    <property type="nucleotide sequence ID" value="NZ_CP060414.2"/>
</dbReference>
<evidence type="ECO:0000256" key="9">
    <source>
        <dbReference type="ARBA" id="ARBA00022842"/>
    </source>
</evidence>
<keyword evidence="12 15" id="KW-0413">Isomerase</keyword>